<name>A0A0N4ZHE8_PARTI</name>
<evidence type="ECO:0000256" key="1">
    <source>
        <dbReference type="SAM" id="Phobius"/>
    </source>
</evidence>
<dbReference type="AlphaFoldDB" id="A0A0N4ZHE8"/>
<keyword evidence="3" id="KW-1185">Reference proteome</keyword>
<evidence type="ECO:0000313" key="4">
    <source>
        <dbReference type="WBParaSite" id="PTRK_0000734600.1"/>
    </source>
</evidence>
<evidence type="ECO:0000313" key="3">
    <source>
        <dbReference type="Proteomes" id="UP000038045"/>
    </source>
</evidence>
<feature type="signal peptide" evidence="2">
    <location>
        <begin position="1"/>
        <end position="24"/>
    </location>
</feature>
<keyword evidence="1" id="KW-1133">Transmembrane helix</keyword>
<keyword evidence="1" id="KW-0812">Transmembrane</keyword>
<dbReference type="Proteomes" id="UP000038045">
    <property type="component" value="Unplaced"/>
</dbReference>
<sequence length="126" mass="15014">MKCINAKIISFFSIFIFTIGFVNSSELNNAKNNIESSGIVYKNASQDSSSVNNKYINFTSKTSIEDNHEILFNRHWEEKFSMYFSLFTILFILLVVWLAFTYTQFSQEYYYYRLFKRAKIEERVNI</sequence>
<keyword evidence="2" id="KW-0732">Signal</keyword>
<reference evidence="4" key="1">
    <citation type="submission" date="2017-02" db="UniProtKB">
        <authorList>
            <consortium name="WormBaseParasite"/>
        </authorList>
    </citation>
    <scope>IDENTIFICATION</scope>
</reference>
<keyword evidence="1" id="KW-0472">Membrane</keyword>
<feature type="transmembrane region" description="Helical" evidence="1">
    <location>
        <begin position="80"/>
        <end position="100"/>
    </location>
</feature>
<protein>
    <submittedName>
        <fullName evidence="4">Uncharacterized protein</fullName>
    </submittedName>
</protein>
<proteinExistence type="predicted"/>
<organism evidence="3 4">
    <name type="scientific">Parastrongyloides trichosuri</name>
    <name type="common">Possum-specific nematode worm</name>
    <dbReference type="NCBI Taxonomy" id="131310"/>
    <lineage>
        <taxon>Eukaryota</taxon>
        <taxon>Metazoa</taxon>
        <taxon>Ecdysozoa</taxon>
        <taxon>Nematoda</taxon>
        <taxon>Chromadorea</taxon>
        <taxon>Rhabditida</taxon>
        <taxon>Tylenchina</taxon>
        <taxon>Panagrolaimomorpha</taxon>
        <taxon>Strongyloidoidea</taxon>
        <taxon>Strongyloididae</taxon>
        <taxon>Parastrongyloides</taxon>
    </lineage>
</organism>
<feature type="chain" id="PRO_5005891713" evidence="2">
    <location>
        <begin position="25"/>
        <end position="126"/>
    </location>
</feature>
<dbReference type="WBParaSite" id="PTRK_0000734600.1">
    <property type="protein sequence ID" value="PTRK_0000734600.1"/>
    <property type="gene ID" value="PTRK_0000734600"/>
</dbReference>
<evidence type="ECO:0000256" key="2">
    <source>
        <dbReference type="SAM" id="SignalP"/>
    </source>
</evidence>
<accession>A0A0N4ZHE8</accession>